<dbReference type="PANTHER" id="PTHR34678">
    <property type="entry name" value="50S RIBOSOMAL PROTEIN 5, CHLOROPLASTIC"/>
    <property type="match status" value="1"/>
</dbReference>
<dbReference type="GO" id="GO:0032544">
    <property type="term" value="P:plastid translation"/>
    <property type="evidence" value="ECO:0007669"/>
    <property type="project" value="TreeGrafter"/>
</dbReference>
<feature type="region of interest" description="Disordered" evidence="1">
    <location>
        <begin position="148"/>
        <end position="172"/>
    </location>
</feature>
<keyword evidence="3" id="KW-1185">Reference proteome</keyword>
<comment type="caution">
    <text evidence="2">The sequence shown here is derived from an EMBL/GenBank/DDBJ whole genome shotgun (WGS) entry which is preliminary data.</text>
</comment>
<dbReference type="PANTHER" id="PTHR34678:SF4">
    <property type="entry name" value="50S RIBOSOMAL PROTEIN 5, CHLOROPLASTIC"/>
    <property type="match status" value="1"/>
</dbReference>
<feature type="compositionally biased region" description="Basic residues" evidence="1">
    <location>
        <begin position="148"/>
        <end position="159"/>
    </location>
</feature>
<dbReference type="AlphaFoldDB" id="A0A6A6LB48"/>
<accession>A0A6A6LB48</accession>
<organism evidence="2 3">
    <name type="scientific">Hevea brasiliensis</name>
    <name type="common">Para rubber tree</name>
    <name type="synonym">Siphonia brasiliensis</name>
    <dbReference type="NCBI Taxonomy" id="3981"/>
    <lineage>
        <taxon>Eukaryota</taxon>
        <taxon>Viridiplantae</taxon>
        <taxon>Streptophyta</taxon>
        <taxon>Embryophyta</taxon>
        <taxon>Tracheophyta</taxon>
        <taxon>Spermatophyta</taxon>
        <taxon>Magnoliopsida</taxon>
        <taxon>eudicotyledons</taxon>
        <taxon>Gunneridae</taxon>
        <taxon>Pentapetalae</taxon>
        <taxon>rosids</taxon>
        <taxon>fabids</taxon>
        <taxon>Malpighiales</taxon>
        <taxon>Euphorbiaceae</taxon>
        <taxon>Crotonoideae</taxon>
        <taxon>Micrandreae</taxon>
        <taxon>Hevea</taxon>
    </lineage>
</organism>
<sequence length="172" mass="19608">MVMEKKIVYTPKWRLEMADRKDTQKKRMAVFAMSSPSPVLPSFCVSLPSSTKAFATFPVSRLHLKSIYVLSKSFGGISFATVRSGTMTVKASMDIRGTGPDAGESVSESDDEENLLFEKLPLDAKLQQKLEQKFRMKLAKKIRLRRKKLVRKRRMRKKGQWPPSKANKVKNV</sequence>
<dbReference type="GO" id="GO:0009535">
    <property type="term" value="C:chloroplast thylakoid membrane"/>
    <property type="evidence" value="ECO:0007669"/>
    <property type="project" value="TreeGrafter"/>
</dbReference>
<dbReference type="EMBL" id="JAAGAX010000012">
    <property type="protein sequence ID" value="KAF2296839.1"/>
    <property type="molecule type" value="Genomic_DNA"/>
</dbReference>
<proteinExistence type="predicted"/>
<protein>
    <submittedName>
        <fullName evidence="2">Uncharacterized protein</fullName>
    </submittedName>
</protein>
<dbReference type="Proteomes" id="UP000467840">
    <property type="component" value="Chromosome 18"/>
</dbReference>
<evidence type="ECO:0000313" key="2">
    <source>
        <dbReference type="EMBL" id="KAF2296839.1"/>
    </source>
</evidence>
<evidence type="ECO:0000313" key="3">
    <source>
        <dbReference type="Proteomes" id="UP000467840"/>
    </source>
</evidence>
<reference evidence="2 3" key="1">
    <citation type="journal article" date="2020" name="Mol. Plant">
        <title>The Chromosome-Based Rubber Tree Genome Provides New Insights into Spurge Genome Evolution and Rubber Biosynthesis.</title>
        <authorList>
            <person name="Liu J."/>
            <person name="Shi C."/>
            <person name="Shi C.C."/>
            <person name="Li W."/>
            <person name="Zhang Q.J."/>
            <person name="Zhang Y."/>
            <person name="Li K."/>
            <person name="Lu H.F."/>
            <person name="Shi C."/>
            <person name="Zhu S.T."/>
            <person name="Xiao Z.Y."/>
            <person name="Nan H."/>
            <person name="Yue Y."/>
            <person name="Zhu X.G."/>
            <person name="Wu Y."/>
            <person name="Hong X.N."/>
            <person name="Fan G.Y."/>
            <person name="Tong Y."/>
            <person name="Zhang D."/>
            <person name="Mao C.L."/>
            <person name="Liu Y.L."/>
            <person name="Hao S.J."/>
            <person name="Liu W.Q."/>
            <person name="Lv M.Q."/>
            <person name="Zhang H.B."/>
            <person name="Liu Y."/>
            <person name="Hu-Tang G.R."/>
            <person name="Wang J.P."/>
            <person name="Wang J.H."/>
            <person name="Sun Y.H."/>
            <person name="Ni S.B."/>
            <person name="Chen W.B."/>
            <person name="Zhang X.C."/>
            <person name="Jiao Y.N."/>
            <person name="Eichler E.E."/>
            <person name="Li G.H."/>
            <person name="Liu X."/>
            <person name="Gao L.Z."/>
        </authorList>
    </citation>
    <scope>NUCLEOTIDE SEQUENCE [LARGE SCALE GENOMIC DNA]</scope>
    <source>
        <strain evidence="3">cv. GT1</strain>
        <tissue evidence="2">Leaf</tissue>
    </source>
</reference>
<evidence type="ECO:0000256" key="1">
    <source>
        <dbReference type="SAM" id="MobiDB-lite"/>
    </source>
</evidence>
<name>A0A6A6LB48_HEVBR</name>
<dbReference type="InterPro" id="IPR040307">
    <property type="entry name" value="Ribosomal_cL37"/>
</dbReference>
<gene>
    <name evidence="2" type="ORF">GH714_007770</name>
</gene>